<dbReference type="InterPro" id="IPR027417">
    <property type="entry name" value="P-loop_NTPase"/>
</dbReference>
<reference evidence="15 16" key="1">
    <citation type="submission" date="2019-03" db="EMBL/GenBank/DDBJ databases">
        <title>Genomic Encyclopedia of Archaeal and Bacterial Type Strains, Phase II (KMG-II): from individual species to whole genera.</title>
        <authorList>
            <person name="Goeker M."/>
        </authorList>
    </citation>
    <scope>NUCLEOTIDE SEQUENCE [LARGE SCALE GENOMIC DNA]</scope>
    <source>
        <strain evidence="15 16">ATCC 700618</strain>
    </source>
</reference>
<dbReference type="GO" id="GO:0046933">
    <property type="term" value="F:proton-transporting ATP synthase activity, rotational mechanism"/>
    <property type="evidence" value="ECO:0007669"/>
    <property type="project" value="InterPro"/>
</dbReference>
<dbReference type="PROSITE" id="PS00152">
    <property type="entry name" value="ATPASE_ALPHA_BETA"/>
    <property type="match status" value="1"/>
</dbReference>
<keyword evidence="5" id="KW-0375">Hydrogen ion transport</keyword>
<dbReference type="InterPro" id="IPR000194">
    <property type="entry name" value="ATPase_F1/V1/A1_a/bsu_nucl-bd"/>
</dbReference>
<keyword evidence="3" id="KW-0813">Transport</keyword>
<organism evidence="15 16">
    <name type="scientific">Mycoplasma testudineum</name>
    <dbReference type="NCBI Taxonomy" id="244584"/>
    <lineage>
        <taxon>Bacteria</taxon>
        <taxon>Bacillati</taxon>
        <taxon>Mycoplasmatota</taxon>
        <taxon>Mollicutes</taxon>
        <taxon>Mycoplasmataceae</taxon>
        <taxon>Mycoplasma</taxon>
    </lineage>
</organism>
<dbReference type="InterPro" id="IPR005294">
    <property type="entry name" value="ATP_synth_F1_asu"/>
</dbReference>
<keyword evidence="7" id="KW-1278">Translocase</keyword>
<accession>A0A4R6IDX6</accession>
<dbReference type="Gene3D" id="3.40.50.12240">
    <property type="match status" value="1"/>
</dbReference>
<keyword evidence="6" id="KW-0067">ATP-binding</keyword>
<evidence type="ECO:0000256" key="1">
    <source>
        <dbReference type="ARBA" id="ARBA00004370"/>
    </source>
</evidence>
<dbReference type="SUPFAM" id="SSF52540">
    <property type="entry name" value="P-loop containing nucleoside triphosphate hydrolases"/>
    <property type="match status" value="1"/>
</dbReference>
<dbReference type="PANTHER" id="PTHR48082">
    <property type="entry name" value="ATP SYNTHASE SUBUNIT ALPHA, MITOCHONDRIAL"/>
    <property type="match status" value="1"/>
</dbReference>
<gene>
    <name evidence="15" type="ORF">EI74_0622</name>
</gene>
<evidence type="ECO:0000259" key="14">
    <source>
        <dbReference type="Pfam" id="PF00306"/>
    </source>
</evidence>
<keyword evidence="4" id="KW-0547">Nucleotide-binding</keyword>
<keyword evidence="8" id="KW-0406">Ion transport</keyword>
<dbReference type="OrthoDB" id="9805197at2"/>
<dbReference type="SUPFAM" id="SSF47917">
    <property type="entry name" value="C-terminal domain of alpha and beta subunits of F1 ATP synthase"/>
    <property type="match status" value="1"/>
</dbReference>
<dbReference type="GO" id="GO:0043531">
    <property type="term" value="F:ADP binding"/>
    <property type="evidence" value="ECO:0007669"/>
    <property type="project" value="TreeGrafter"/>
</dbReference>
<evidence type="ECO:0000256" key="8">
    <source>
        <dbReference type="ARBA" id="ARBA00023065"/>
    </source>
</evidence>
<keyword evidence="9" id="KW-0472">Membrane</keyword>
<feature type="domain" description="ATPase F1/V1/A1 complex alpha/beta subunit nucleotide-binding" evidence="13">
    <location>
        <begin position="173"/>
        <end position="384"/>
    </location>
</feature>
<sequence length="553" mass="62792">MYKDKDNILYKEFNAHASNKSSTLKQNFNKNVNDHVSKKSSSQNLYIESIKDYIVKIRGKYPFRFGQIFHLGQQNVEGILIRATEESAFLLVNQTHISSIKAGDIAKNFLQAFEVETRKNFYNSIIDIEGNKIYSEHDSKFGDDVVYKHRSQIFNIAANMMERVDLNEPLETGIFTIDVLIPIGKGQRELIVGDAKSGKTSIALTTIINQKNNDIRIVYVAIGTKLNDLKVIYKTLAEHDLMKKVIIIYASSDNAYEQYLAPYVGMTHAENIRESGKDVLIIFDDLTNHANILRESALLINKPVGKEAFPGDLFYSHSSLLERAGKFATGGTITALPIIKILNNDITSLLSTNVISITDGQIVLNSELKSNGIMPAIDINKSVSRTGSKVQSKVLSKISSNILKIYTQYEHNSGFAGSSYDFSDAIKEIISKGQALFSVLKQDEYRIYSRAFILILAYIIEWRILEQKLNANELVRFIHYVLHNTLTGQAIIKAVSQTKNNIDETLLKFYITDLLKQYEKLKQDSKMFDFDKQTFSITPKQWQKIKETLWTEK</sequence>
<evidence type="ECO:0000259" key="13">
    <source>
        <dbReference type="Pfam" id="PF00006"/>
    </source>
</evidence>
<dbReference type="AlphaFoldDB" id="A0A4R6IDX6"/>
<evidence type="ECO:0000256" key="10">
    <source>
        <dbReference type="ARBA" id="ARBA00023196"/>
    </source>
</evidence>
<evidence type="ECO:0000256" key="7">
    <source>
        <dbReference type="ARBA" id="ARBA00022967"/>
    </source>
</evidence>
<dbReference type="GO" id="GO:0005524">
    <property type="term" value="F:ATP binding"/>
    <property type="evidence" value="ECO:0007669"/>
    <property type="project" value="UniProtKB-KW"/>
</dbReference>
<evidence type="ECO:0000256" key="5">
    <source>
        <dbReference type="ARBA" id="ARBA00022781"/>
    </source>
</evidence>
<dbReference type="InterPro" id="IPR020003">
    <property type="entry name" value="ATPase_a/bsu_AS"/>
</dbReference>
<keyword evidence="10" id="KW-0139">CF(1)</keyword>
<comment type="subcellular location">
    <subcellularLocation>
        <location evidence="1">Membrane</location>
    </subcellularLocation>
</comment>
<dbReference type="Pfam" id="PF00006">
    <property type="entry name" value="ATP-synt_ab"/>
    <property type="match status" value="1"/>
</dbReference>
<evidence type="ECO:0000256" key="4">
    <source>
        <dbReference type="ARBA" id="ARBA00022741"/>
    </source>
</evidence>
<evidence type="ECO:0000313" key="16">
    <source>
        <dbReference type="Proteomes" id="UP000295518"/>
    </source>
</evidence>
<proteinExistence type="inferred from homology"/>
<comment type="similarity">
    <text evidence="2">Belongs to the ATPase alpha/beta chains family.</text>
</comment>
<comment type="caution">
    <text evidence="15">The sequence shown here is derived from an EMBL/GenBank/DDBJ whole genome shotgun (WGS) entry which is preliminary data.</text>
</comment>
<evidence type="ECO:0000256" key="6">
    <source>
        <dbReference type="ARBA" id="ARBA00022840"/>
    </source>
</evidence>
<protein>
    <submittedName>
        <fullName evidence="15">F-type H+-transporting ATPase subunit alpha</fullName>
    </submittedName>
</protein>
<dbReference type="NCBIfam" id="NF005523">
    <property type="entry name" value="PRK07165.1"/>
    <property type="match status" value="1"/>
</dbReference>
<keyword evidence="16" id="KW-1185">Reference proteome</keyword>
<dbReference type="PANTHER" id="PTHR48082:SF2">
    <property type="entry name" value="ATP SYNTHASE SUBUNIT ALPHA, MITOCHONDRIAL"/>
    <property type="match status" value="1"/>
</dbReference>
<dbReference type="RefSeq" id="WP_094254779.1">
    <property type="nucleotide sequence ID" value="NZ_NNCE01000005.1"/>
</dbReference>
<dbReference type="NCBIfam" id="NF045936">
    <property type="entry name" value="MSC_0619_alpha"/>
    <property type="match status" value="1"/>
</dbReference>
<evidence type="ECO:0000256" key="3">
    <source>
        <dbReference type="ARBA" id="ARBA00022448"/>
    </source>
</evidence>
<evidence type="ECO:0000313" key="15">
    <source>
        <dbReference type="EMBL" id="TDO19817.1"/>
    </source>
</evidence>
<dbReference type="InterPro" id="IPR000793">
    <property type="entry name" value="ATP_synth_asu_C"/>
</dbReference>
<dbReference type="Pfam" id="PF00306">
    <property type="entry name" value="ATP-synt_ab_C"/>
    <property type="match status" value="1"/>
</dbReference>
<evidence type="ECO:0000256" key="2">
    <source>
        <dbReference type="ARBA" id="ARBA00008936"/>
    </source>
</evidence>
<dbReference type="Proteomes" id="UP000295518">
    <property type="component" value="Unassembled WGS sequence"/>
</dbReference>
<evidence type="ECO:0000256" key="11">
    <source>
        <dbReference type="ARBA" id="ARBA00023310"/>
    </source>
</evidence>
<keyword evidence="11" id="KW-0066">ATP synthesis</keyword>
<feature type="domain" description="ATP synthase alpha subunit C-terminal" evidence="14">
    <location>
        <begin position="391"/>
        <end position="500"/>
    </location>
</feature>
<evidence type="ECO:0000256" key="9">
    <source>
        <dbReference type="ARBA" id="ARBA00023136"/>
    </source>
</evidence>
<dbReference type="EMBL" id="SNWN01000013">
    <property type="protein sequence ID" value="TDO19817.1"/>
    <property type="molecule type" value="Genomic_DNA"/>
</dbReference>
<dbReference type="GO" id="GO:0045259">
    <property type="term" value="C:proton-transporting ATP synthase complex"/>
    <property type="evidence" value="ECO:0007669"/>
    <property type="project" value="UniProtKB-KW"/>
</dbReference>
<comment type="subunit">
    <text evidence="12">F-type ATPases have 2 components, CF(1) - the catalytic core - and CF(0) - the membrane proton channel. CF(1) has five subunits: alpha(3), beta(3), gamma(1), delta(1), epsilon(1). CF(0) has four main subunits: a(1), b(1), b'(1) and c(9-12).</text>
</comment>
<name>A0A4R6IDX6_9MOLU</name>
<evidence type="ECO:0000256" key="12">
    <source>
        <dbReference type="ARBA" id="ARBA00026013"/>
    </source>
</evidence>
<dbReference type="FunFam" id="3.40.50.300:FF:002432">
    <property type="entry name" value="ATP synthase subunit alpha, mitochondrial"/>
    <property type="match status" value="1"/>
</dbReference>